<name>A0A397AQA5_APHAT</name>
<dbReference type="GO" id="GO:0000466">
    <property type="term" value="P:maturation of 5.8S rRNA from tricistronic rRNA transcript (SSU-rRNA, 5.8S rRNA, LSU-rRNA)"/>
    <property type="evidence" value="ECO:0007669"/>
    <property type="project" value="TreeGrafter"/>
</dbReference>
<dbReference type="GO" id="GO:0005730">
    <property type="term" value="C:nucleolus"/>
    <property type="evidence" value="ECO:0007669"/>
    <property type="project" value="TreeGrafter"/>
</dbReference>
<feature type="domain" description="URB1 N-terminal" evidence="2">
    <location>
        <begin position="138"/>
        <end position="437"/>
    </location>
</feature>
<reference evidence="4 5" key="1">
    <citation type="submission" date="2018-08" db="EMBL/GenBank/DDBJ databases">
        <title>Aphanomyces genome sequencing and annotation.</title>
        <authorList>
            <person name="Minardi D."/>
            <person name="Oidtmann B."/>
            <person name="Van Der Giezen M."/>
            <person name="Studholme D.J."/>
        </authorList>
    </citation>
    <scope>NUCLEOTIDE SEQUENCE [LARGE SCALE GENOMIC DNA]</scope>
    <source>
        <strain evidence="4 5">Kv</strain>
    </source>
</reference>
<dbReference type="InterPro" id="IPR016024">
    <property type="entry name" value="ARM-type_fold"/>
</dbReference>
<dbReference type="PANTHER" id="PTHR13500:SF0">
    <property type="entry name" value="NUCLEOLAR PRE-RIBOSOMAL-ASSOCIATED PROTEIN 1"/>
    <property type="match status" value="1"/>
</dbReference>
<evidence type="ECO:0000313" key="5">
    <source>
        <dbReference type="Proteomes" id="UP000265427"/>
    </source>
</evidence>
<evidence type="ECO:0000259" key="3">
    <source>
        <dbReference type="Pfam" id="PF16201"/>
    </source>
</evidence>
<dbReference type="InterPro" id="IPR032436">
    <property type="entry name" value="URB1_C"/>
</dbReference>
<dbReference type="Proteomes" id="UP000265427">
    <property type="component" value="Unassembled WGS sequence"/>
</dbReference>
<dbReference type="Pfam" id="PF16201">
    <property type="entry name" value="NopRA1"/>
    <property type="match status" value="1"/>
</dbReference>
<organism evidence="4 5">
    <name type="scientific">Aphanomyces astaci</name>
    <name type="common">Crayfish plague agent</name>
    <dbReference type="NCBI Taxonomy" id="112090"/>
    <lineage>
        <taxon>Eukaryota</taxon>
        <taxon>Sar</taxon>
        <taxon>Stramenopiles</taxon>
        <taxon>Oomycota</taxon>
        <taxon>Saprolegniomycetes</taxon>
        <taxon>Saprolegniales</taxon>
        <taxon>Verrucalvaceae</taxon>
        <taxon>Aphanomyces</taxon>
    </lineage>
</organism>
<comment type="caution">
    <text evidence="4">The sequence shown here is derived from an EMBL/GenBank/DDBJ whole genome shotgun (WGS) entry which is preliminary data.</text>
</comment>
<accession>A0A397AQA5</accession>
<dbReference type="VEuPathDB" id="FungiDB:H257_15368"/>
<dbReference type="Pfam" id="PF11707">
    <property type="entry name" value="Npa1"/>
    <property type="match status" value="1"/>
</dbReference>
<feature type="region of interest" description="Disordered" evidence="1">
    <location>
        <begin position="1"/>
        <end position="42"/>
    </location>
</feature>
<evidence type="ECO:0000259" key="2">
    <source>
        <dbReference type="Pfam" id="PF11707"/>
    </source>
</evidence>
<sequence length="1941" mass="212719">MVKKRGVVTAQVPSEASSSKKHRGDDGTSSGPSVSPAKKKDAVHAHPIAAAPVAAVVAPSTSVLRDLILNVQRGQLDAVVKTLNEFRTGVLVDETTGEVSSTCPLLQAYLQISPQSEPLVDLWGSALWLEDKSRQIIPVVMELLTFVFQYLRVQSPAVAETVALHVLKTKMELISKQLSWSDKPHVEHATLALCTSMVTLHPRVAREFVRLFDFTAKAFDKLCVRRSKPFDVVVLSRPPRQINVRHAFVQLILALVTTDDQHIRRFALKGDGIAHALFKSIDDDTYEDVTLILSTLAAAVLASTDVRGKRAVYSSFAISQLVKLIDSSDARIVALGTQTLDALFFHDKALYRVSQAATLAHLEPVTSPDDTSSSSETGAMKVLLKLLASFDLTATMAHPTREALLFRFVSTYPALIVVVFQSFHAVMEPRPSYKWFAAASFVLKALRLPLTALFETSSNDGQYLMEAPLVKLVWPLGMQKKDLSKAVQHTDLLVVHTALNLLLVVLMRAAALMSQGRGNGGGDLSLQHAVRSLVPPPELIVALCTKYRTSTTDPVADKKRATIYGKTLSVLQLYFTHLPQLMTETKFDLSKLVAPNQPLPLRGAVLGLLDVAEPSRLAWIVLGDTSKLKILLQYATAPASAVTPLAVRVVRRVLASLHTFGVAEPQPDVPHEIDLWLRPLVTSPSEAATAFLDVLVRGVAAHPFHFVNDRTSPMTQALVAYFQRDTFPFQIKHVDEPYAVSAYGVQVLAKLAALYPPTWSLPQQWTDDDSGGGTNDRDPLRLVATLATATTNHHQSTTHHKPALPSTKDTIAHLTSPNQPDNNKGVVVVLTEEVLTGVWAATGSFAVIWDYFRAHPTESLFFFQANQTSPCLDAVVRPAASVSPLVRQFVDSSPVDLVLSSLFSPLVLLSPSRTSPVDANHIVSYLQRKACTFLDTVDVQVAILDLVHGLNVYRQRRLNLEAITAEYTAAVVVSVTALHFLLLWGAHHGRYPAAFYQVVWRSTEFGDEDSDEVLLRWSVLPYLLSSFVPDATTSAFLTDHPADQASPLSAVLLPRRHLSSSHLLDALAAVLNCPRVNAPLVRHLIRLTSTQTLPRPHLLQKVFAFWQAHDDDDEAAAAPSVVKSWMLHYVLHHPLNECAVAVPLFDACWARLQTCHHSQLNLRILEALIQRSPACRAEFTRVPDTPSRRVSTSVAGLTRLCAAYLSSLPLVPSCVSWIEAVVLPAFVDQVLDAPDTLHTCSISALADAYATLYSSSSDDAKELAHLEWLSDVLATKKHAVPKSTLQLLLLTAQYSDLSKQASKCVSFGLAQLTLHAKHHEDATVVDDAIATFTRHVLTMYGLPKRVPESAIQSFVTHLPSNWVACESLLELVAALVPLYPSLLDVSSLLEQLVDAFDASIASNAAEMFVKTLGVVILACNHPPIPPSVVSEAFLRHVLAAYGATLSPLDLLLKAVVDAIVVVAGEDHVTLQRVGYCFGSKANHVATGELDQHWLLDEIDADMMNTSIAHFPIDRPFHGSAYASPSRDLYDPAYMLPLIAHTISSSAIPDRHLLSSGILGYAICGLSAHDATLRAHAYGIVATAHESMSATARTFDFSERRQVFLLLETLKNGIAEPHARLPCLLSVFVNDAIAALLKPGHFMFPLVNAFLLSRSALDVNDVPMFYALFNSSSTMFRAERSWLLHLVRIKLDVDVELLQRRHVFSILLGFFDSPLADAHTQGLVLEILATAVATAAGNVILVHKMGLLAWLQAVAIKHEGKFTALLLSLVHTSIQSYYLSEKPTDRYAANTMSQLHQLCRTLVVQHQQCLKPTDVRDVDFALLPAVLTQFFTFCTLAKAPPSTSVWFSLDLLDSTTALLPRDSPFALALLPHVVWYLQRIPAAPRDFQFSRQTFGRWAGVVSWAVAQAATSRNLPLQLALPDAVHALTQAVRPDLHLYIVRC</sequence>
<protein>
    <recommendedName>
        <fullName evidence="6">Nucleolar pre-ribosomal-associated protein 1 C-terminal domain-containing protein</fullName>
    </recommendedName>
</protein>
<proteinExistence type="predicted"/>
<evidence type="ECO:0000313" key="4">
    <source>
        <dbReference type="EMBL" id="RHY09912.1"/>
    </source>
</evidence>
<dbReference type="InterPro" id="IPR039844">
    <property type="entry name" value="URB1"/>
</dbReference>
<dbReference type="EMBL" id="QUSZ01005384">
    <property type="protein sequence ID" value="RHY09912.1"/>
    <property type="molecule type" value="Genomic_DNA"/>
</dbReference>
<evidence type="ECO:0000256" key="1">
    <source>
        <dbReference type="SAM" id="MobiDB-lite"/>
    </source>
</evidence>
<dbReference type="GO" id="GO:0000463">
    <property type="term" value="P:maturation of LSU-rRNA from tricistronic rRNA transcript (SSU-rRNA, 5.8S rRNA, LSU-rRNA)"/>
    <property type="evidence" value="ECO:0007669"/>
    <property type="project" value="TreeGrafter"/>
</dbReference>
<dbReference type="InterPro" id="IPR021714">
    <property type="entry name" value="URB1_N"/>
</dbReference>
<feature type="domain" description="URB1 C-terminal" evidence="3">
    <location>
        <begin position="1558"/>
        <end position="1749"/>
    </location>
</feature>
<dbReference type="SUPFAM" id="SSF48371">
    <property type="entry name" value="ARM repeat"/>
    <property type="match status" value="1"/>
</dbReference>
<gene>
    <name evidence="4" type="ORF">DYB36_000087</name>
</gene>
<evidence type="ECO:0008006" key="6">
    <source>
        <dbReference type="Google" id="ProtNLM"/>
    </source>
</evidence>
<dbReference type="PANTHER" id="PTHR13500">
    <property type="entry name" value="NUCLEOLAR PRERIBOSOMAL-ASSOCIATED PROTEIN 1"/>
    <property type="match status" value="1"/>
</dbReference>